<dbReference type="InterPro" id="IPR018511">
    <property type="entry name" value="Hemolysin-typ_Ca-bd_CS"/>
</dbReference>
<dbReference type="PANTHER" id="PTHR38340:SF1">
    <property type="entry name" value="S-LAYER PROTEIN"/>
    <property type="match status" value="1"/>
</dbReference>
<dbReference type="Pfam" id="PF03629">
    <property type="entry name" value="SASA"/>
    <property type="match status" value="1"/>
</dbReference>
<dbReference type="GO" id="GO:0016788">
    <property type="term" value="F:hydrolase activity, acting on ester bonds"/>
    <property type="evidence" value="ECO:0007669"/>
    <property type="project" value="UniProtKB-ARBA"/>
</dbReference>
<evidence type="ECO:0000313" key="6">
    <source>
        <dbReference type="Proteomes" id="UP000826300"/>
    </source>
</evidence>
<evidence type="ECO:0000256" key="1">
    <source>
        <dbReference type="ARBA" id="ARBA00004613"/>
    </source>
</evidence>
<feature type="domain" description="Sialate O-acetylesterase" evidence="4">
    <location>
        <begin position="57"/>
        <end position="269"/>
    </location>
</feature>
<accession>A0A8G0ZR66</accession>
<evidence type="ECO:0000256" key="3">
    <source>
        <dbReference type="ARBA" id="ARBA00022801"/>
    </source>
</evidence>
<dbReference type="KEGG" id="nsm:JO391_14315"/>
<reference evidence="5" key="1">
    <citation type="submission" date="2021-02" db="EMBL/GenBank/DDBJ databases">
        <title>Rhodobacter shimadae sp. nov., an aerobic anoxygenic phototrophic bacterium isolated from a hot spring.</title>
        <authorList>
            <person name="Muramatsu S."/>
            <person name="Haruta S."/>
            <person name="Hirose S."/>
            <person name="Hanada S."/>
        </authorList>
    </citation>
    <scope>NUCLEOTIDE SEQUENCE</scope>
    <source>
        <strain evidence="5">N10</strain>
    </source>
</reference>
<dbReference type="PRINTS" id="PR00313">
    <property type="entry name" value="CABNDNGRPT"/>
</dbReference>
<dbReference type="InterPro" id="IPR036514">
    <property type="entry name" value="SGNH_hydro_sf"/>
</dbReference>
<dbReference type="InterPro" id="IPR001343">
    <property type="entry name" value="Hemolysn_Ca-bd"/>
</dbReference>
<dbReference type="RefSeq" id="WP_220661133.1">
    <property type="nucleotide sequence ID" value="NZ_CP069370.1"/>
</dbReference>
<dbReference type="InterPro" id="IPR050557">
    <property type="entry name" value="RTX_toxin/Mannuronan_C5-epim"/>
</dbReference>
<dbReference type="Proteomes" id="UP000826300">
    <property type="component" value="Chromosome"/>
</dbReference>
<dbReference type="InterPro" id="IPR011049">
    <property type="entry name" value="Serralysin-like_metalloprot_C"/>
</dbReference>
<keyword evidence="3" id="KW-0378">Hydrolase</keyword>
<dbReference type="Gene3D" id="3.40.50.1110">
    <property type="entry name" value="SGNH hydrolase"/>
    <property type="match status" value="1"/>
</dbReference>
<gene>
    <name evidence="5" type="ORF">JO391_14315</name>
</gene>
<evidence type="ECO:0000256" key="2">
    <source>
        <dbReference type="ARBA" id="ARBA00022525"/>
    </source>
</evidence>
<evidence type="ECO:0000313" key="5">
    <source>
        <dbReference type="EMBL" id="QYZ68914.1"/>
    </source>
</evidence>
<dbReference type="Gene3D" id="2.150.10.10">
    <property type="entry name" value="Serralysin-like metalloprotease, C-terminal"/>
    <property type="match status" value="2"/>
</dbReference>
<dbReference type="PROSITE" id="PS00330">
    <property type="entry name" value="HEMOLYSIN_CALCIUM"/>
    <property type="match status" value="1"/>
</dbReference>
<dbReference type="PANTHER" id="PTHR38340">
    <property type="entry name" value="S-LAYER PROTEIN"/>
    <property type="match status" value="1"/>
</dbReference>
<dbReference type="GO" id="GO:0005509">
    <property type="term" value="F:calcium ion binding"/>
    <property type="evidence" value="ECO:0007669"/>
    <property type="project" value="InterPro"/>
</dbReference>
<name>A0A8G0ZR66_9RHOB</name>
<sequence>MLSYSNFDEFLADGIGGDVTEVMIGGVIYRQRTSQPLHEDFRHQDSEGDWWSPDYFVVVAAGQSNMVGAGSGGDQAVDGNVMVYNPETGMIEAWDYPNIRNNLYIPFANDIAQSLGRPVLVIAGPVSGSRIDSWLETGSGVNWDALDADVRAALALAGQDHVDSFLWQQGESDYPLTPATYAALMTAFIAQVRGADWAGDAMAVLVGELSREGVNSAQNTALQMLEQSMSGDALLRFVSSVGLNAFDTVGVHFDGEALVEFGHRFFAALMAILEETPAVPNSAPYLDVKPGAPVSLVVHEGEELHLSADLFFSDAEGDALWLYGALGKRAPYFLDNEGGDLVIKPGFDATGTHVLYVYASDGQLDGPRWTLTLTVLEALPGATIGTNSFGRLLSSWATAEDAMAAITASRGLDILSAGAMPAGHALEVTADNLTIRGGAGVAGELALAPAVLRVTLAGEAAFGVTGNDLANMLTGNAGANVMDGGRGADRLYGGGAEDVLRGGEDKDQLYGGDGDDLLQGGASDDKLVGDAGDDRLEGGTGRDQYYGGAGADVFVFVAGDSYCGVQDFEAAEDRIELSGWAGIDSAAEFLAASKVQSFVTSQTWGLRFTIGTDQIVIYHAALADLNDSTMIFV</sequence>
<dbReference type="SUPFAM" id="SSF52266">
    <property type="entry name" value="SGNH hydrolase"/>
    <property type="match status" value="1"/>
</dbReference>
<protein>
    <recommendedName>
        <fullName evidence="4">Sialate O-acetylesterase domain-containing protein</fullName>
    </recommendedName>
</protein>
<proteinExistence type="predicted"/>
<organism evidence="5 6">
    <name type="scientific">Neotabrizicola shimadae</name>
    <dbReference type="NCBI Taxonomy" id="2807096"/>
    <lineage>
        <taxon>Bacteria</taxon>
        <taxon>Pseudomonadati</taxon>
        <taxon>Pseudomonadota</taxon>
        <taxon>Alphaproteobacteria</taxon>
        <taxon>Rhodobacterales</taxon>
        <taxon>Paracoccaceae</taxon>
        <taxon>Neotabrizicola</taxon>
    </lineage>
</organism>
<dbReference type="InterPro" id="IPR005181">
    <property type="entry name" value="SASA"/>
</dbReference>
<dbReference type="GO" id="GO:0005576">
    <property type="term" value="C:extracellular region"/>
    <property type="evidence" value="ECO:0007669"/>
    <property type="project" value="UniProtKB-SubCell"/>
</dbReference>
<evidence type="ECO:0000259" key="4">
    <source>
        <dbReference type="Pfam" id="PF03629"/>
    </source>
</evidence>
<dbReference type="SUPFAM" id="SSF51120">
    <property type="entry name" value="beta-Roll"/>
    <property type="match status" value="1"/>
</dbReference>
<dbReference type="Pfam" id="PF00353">
    <property type="entry name" value="HemolysinCabind"/>
    <property type="match status" value="2"/>
</dbReference>
<dbReference type="EMBL" id="CP069370">
    <property type="protein sequence ID" value="QYZ68914.1"/>
    <property type="molecule type" value="Genomic_DNA"/>
</dbReference>
<keyword evidence="2" id="KW-0964">Secreted</keyword>
<comment type="subcellular location">
    <subcellularLocation>
        <location evidence="1">Secreted</location>
    </subcellularLocation>
</comment>
<keyword evidence="6" id="KW-1185">Reference proteome</keyword>
<dbReference type="AlphaFoldDB" id="A0A8G0ZR66"/>